<sequence length="353" mass="39207">MESVWPRWNRSGRDDFISAESSYDGLRSSRLNLQNKNKCIKSDSSTLQEFESDQPENVGAIGGYQYGKQPYQNRPFDNQQYGRQPFRLGPNQGPYIRTYTDCASRISRLPIAKSAISSTTFPTTVAIENATSRKFSISGGIDEATCSQQFGISTICKLQQHLANTMSHLQSAKSNNLPSQTIPNLRGNESAVMLRSGKELSQPAQHLPISTKAHSKSDANSQVQQEEKIVPLPFPTRTVLARKPESDEELLKMFRKVEIKIPLLDAIKQIPKYTKFLKELCVHKRKKMKGSVEVGGIVSALTRNGDFTAGVQLLPKKYRDPGIFSIPCTIGECTFTNAMLDLGASINVMPTSI</sequence>
<reference evidence="1" key="1">
    <citation type="submission" date="2018-05" db="EMBL/GenBank/DDBJ databases">
        <title>Draft genome of Mucuna pruriens seed.</title>
        <authorList>
            <person name="Nnadi N.E."/>
            <person name="Vos R."/>
            <person name="Hasami M.H."/>
            <person name="Devisetty U.K."/>
            <person name="Aguiy J.C."/>
        </authorList>
    </citation>
    <scope>NUCLEOTIDE SEQUENCE [LARGE SCALE GENOMIC DNA]</scope>
    <source>
        <strain evidence="1">JCA_2017</strain>
    </source>
</reference>
<dbReference type="OrthoDB" id="778454at2759"/>
<accession>A0A371GJS8</accession>
<evidence type="ECO:0000313" key="2">
    <source>
        <dbReference type="Proteomes" id="UP000257109"/>
    </source>
</evidence>
<evidence type="ECO:0008006" key="3">
    <source>
        <dbReference type="Google" id="ProtNLM"/>
    </source>
</evidence>
<keyword evidence="2" id="KW-1185">Reference proteome</keyword>
<evidence type="ECO:0000313" key="1">
    <source>
        <dbReference type="EMBL" id="RDX90795.1"/>
    </source>
</evidence>
<dbReference type="Proteomes" id="UP000257109">
    <property type="component" value="Unassembled WGS sequence"/>
</dbReference>
<proteinExistence type="predicted"/>
<comment type="caution">
    <text evidence="1">The sequence shown here is derived from an EMBL/GenBank/DDBJ whole genome shotgun (WGS) entry which is preliminary data.</text>
</comment>
<dbReference type="PANTHER" id="PTHR33067">
    <property type="entry name" value="RNA-DIRECTED DNA POLYMERASE-RELATED"/>
    <property type="match status" value="1"/>
</dbReference>
<dbReference type="AlphaFoldDB" id="A0A371GJS8"/>
<dbReference type="EMBL" id="QJKJ01005282">
    <property type="protein sequence ID" value="RDX90795.1"/>
    <property type="molecule type" value="Genomic_DNA"/>
</dbReference>
<name>A0A371GJS8_MUCPR</name>
<gene>
    <name evidence="1" type="ORF">CR513_27301</name>
</gene>
<organism evidence="1 2">
    <name type="scientific">Mucuna pruriens</name>
    <name type="common">Velvet bean</name>
    <name type="synonym">Dolichos pruriens</name>
    <dbReference type="NCBI Taxonomy" id="157652"/>
    <lineage>
        <taxon>Eukaryota</taxon>
        <taxon>Viridiplantae</taxon>
        <taxon>Streptophyta</taxon>
        <taxon>Embryophyta</taxon>
        <taxon>Tracheophyta</taxon>
        <taxon>Spermatophyta</taxon>
        <taxon>Magnoliopsida</taxon>
        <taxon>eudicotyledons</taxon>
        <taxon>Gunneridae</taxon>
        <taxon>Pentapetalae</taxon>
        <taxon>rosids</taxon>
        <taxon>fabids</taxon>
        <taxon>Fabales</taxon>
        <taxon>Fabaceae</taxon>
        <taxon>Papilionoideae</taxon>
        <taxon>50 kb inversion clade</taxon>
        <taxon>NPAAA clade</taxon>
        <taxon>indigoferoid/millettioid clade</taxon>
        <taxon>Phaseoleae</taxon>
        <taxon>Mucuna</taxon>
    </lineage>
</organism>
<protein>
    <recommendedName>
        <fullName evidence="3">Aspartic peptidase DDI1-type domain-containing protein</fullName>
    </recommendedName>
</protein>
<dbReference type="PANTHER" id="PTHR33067:SF9">
    <property type="entry name" value="RNA-DIRECTED DNA POLYMERASE"/>
    <property type="match status" value="1"/>
</dbReference>
<feature type="non-terminal residue" evidence="1">
    <location>
        <position position="1"/>
    </location>
</feature>